<organism evidence="2 3">
    <name type="scientific">Candidatus Phosphoribacter hodrii</name>
    <dbReference type="NCBI Taxonomy" id="2953743"/>
    <lineage>
        <taxon>Bacteria</taxon>
        <taxon>Bacillati</taxon>
        <taxon>Actinomycetota</taxon>
        <taxon>Actinomycetes</taxon>
        <taxon>Micrococcales</taxon>
        <taxon>Dermatophilaceae</taxon>
        <taxon>Candidatus Phosphoribacter</taxon>
    </lineage>
</organism>
<gene>
    <name evidence="2" type="ORF">IPF40_10065</name>
</gene>
<proteinExistence type="predicted"/>
<dbReference type="EMBL" id="JADIXZ010000004">
    <property type="protein sequence ID" value="MBK6301365.1"/>
    <property type="molecule type" value="Genomic_DNA"/>
</dbReference>
<dbReference type="AlphaFoldDB" id="A0A934X6S2"/>
<dbReference type="Proteomes" id="UP000718281">
    <property type="component" value="Unassembled WGS sequence"/>
</dbReference>
<protein>
    <submittedName>
        <fullName evidence="2">Phage holin family protein</fullName>
    </submittedName>
</protein>
<sequence>MSIHRSSFFVPAVVFTLSVFAVRLGDPVVWMWRDQPIVGVLLLGAAVVFWLLVLRQVRHARPPFEPPSTGQQQGRGRR</sequence>
<comment type="caution">
    <text evidence="2">The sequence shown here is derived from an EMBL/GenBank/DDBJ whole genome shotgun (WGS) entry which is preliminary data.</text>
</comment>
<evidence type="ECO:0000313" key="2">
    <source>
        <dbReference type="EMBL" id="MBK6301365.1"/>
    </source>
</evidence>
<feature type="transmembrane region" description="Helical" evidence="1">
    <location>
        <begin position="37"/>
        <end position="54"/>
    </location>
</feature>
<evidence type="ECO:0000313" key="3">
    <source>
        <dbReference type="Proteomes" id="UP000718281"/>
    </source>
</evidence>
<accession>A0A934X6S2</accession>
<keyword evidence="1" id="KW-1133">Transmembrane helix</keyword>
<keyword evidence="1" id="KW-0472">Membrane</keyword>
<evidence type="ECO:0000256" key="1">
    <source>
        <dbReference type="SAM" id="Phobius"/>
    </source>
</evidence>
<keyword evidence="1" id="KW-0812">Transmembrane</keyword>
<reference evidence="2 3" key="1">
    <citation type="submission" date="2020-10" db="EMBL/GenBank/DDBJ databases">
        <title>Connecting structure to function with the recovery of over 1000 high-quality activated sludge metagenome-assembled genomes encoding full-length rRNA genes using long-read sequencing.</title>
        <authorList>
            <person name="Singleton C.M."/>
            <person name="Petriglieri F."/>
            <person name="Kristensen J.M."/>
            <person name="Kirkegaard R.H."/>
            <person name="Michaelsen T.Y."/>
            <person name="Andersen M.H."/>
            <person name="Karst S.M."/>
            <person name="Dueholm M.S."/>
            <person name="Nielsen P.H."/>
            <person name="Albertsen M."/>
        </authorList>
    </citation>
    <scope>NUCLEOTIDE SEQUENCE [LARGE SCALE GENOMIC DNA]</scope>
    <source>
        <strain evidence="2">AalE_18-Q3-R2-46_BAT3C.188</strain>
    </source>
</reference>
<name>A0A934X6S2_9MICO</name>